<proteinExistence type="predicted"/>
<dbReference type="Proteomes" id="UP000198964">
    <property type="component" value="Unassembled WGS sequence"/>
</dbReference>
<dbReference type="PROSITE" id="PS50005">
    <property type="entry name" value="TPR"/>
    <property type="match status" value="2"/>
</dbReference>
<feature type="chain" id="PRO_5011447083" evidence="3">
    <location>
        <begin position="28"/>
        <end position="432"/>
    </location>
</feature>
<dbReference type="InterPro" id="IPR011990">
    <property type="entry name" value="TPR-like_helical_dom_sf"/>
</dbReference>
<feature type="repeat" description="TPR" evidence="1">
    <location>
        <begin position="96"/>
        <end position="129"/>
    </location>
</feature>
<feature type="coiled-coil region" evidence="2">
    <location>
        <begin position="288"/>
        <end position="315"/>
    </location>
</feature>
<keyword evidence="2" id="KW-0175">Coiled coil</keyword>
<dbReference type="InterPro" id="IPR019734">
    <property type="entry name" value="TPR_rpt"/>
</dbReference>
<evidence type="ECO:0000313" key="5">
    <source>
        <dbReference type="Proteomes" id="UP000198964"/>
    </source>
</evidence>
<evidence type="ECO:0000256" key="1">
    <source>
        <dbReference type="PROSITE-ProRule" id="PRU00339"/>
    </source>
</evidence>
<accession>A0A1I2LZ29</accession>
<reference evidence="4 5" key="1">
    <citation type="submission" date="2016-10" db="EMBL/GenBank/DDBJ databases">
        <authorList>
            <person name="de Groot N.N."/>
        </authorList>
    </citation>
    <scope>NUCLEOTIDE SEQUENCE [LARGE SCALE GENOMIC DNA]</scope>
    <source>
        <strain evidence="4 5">CGMCC 1.9156</strain>
    </source>
</reference>
<feature type="signal peptide" evidence="3">
    <location>
        <begin position="1"/>
        <end position="27"/>
    </location>
</feature>
<dbReference type="Pfam" id="PF13432">
    <property type="entry name" value="TPR_16"/>
    <property type="match status" value="2"/>
</dbReference>
<dbReference type="Gene3D" id="1.25.40.10">
    <property type="entry name" value="Tetratricopeptide repeat domain"/>
    <property type="match status" value="1"/>
</dbReference>
<sequence>MTTSLKTTSFLLLFVLISAFFTKSTQAQNDPEQLAKDFVENGNYSEALPYFEDLVHLYPQDKELNYYLGMCLVETENFSQQARNALQIALGDDTPAKSFYYLGQCFHAENNFSEALQYYQQYDKEAKKREKRSTRIEELIELCEQQVNPFPVPEEEITEEQEETAAPEEELIPEVVEIPTGLADSLINFQVNATIKYLNIDQFNSKNSLNAFVKAWQAEQNLNNIQEQTSRLRNAYKTALASNKNKIAEQILQLEKETYQQTQAINQFYAEARALEKAYWDGQSAQSIQDFALQVRQMEDSIQHAREQKRIEKLEAQKPIVLPDSLVKTMLPEEPVVVDKGVVYKIQIGAYSKTPPDWVQRLYKKLAIIRRIDQYTDEKGVTVYTVGELKSYNDALQMQSQVRTEGVKDAFIAAYQDGQRISVQEARKISEE</sequence>
<gene>
    <name evidence="4" type="ORF">SAMN05216283_11722</name>
</gene>
<name>A0A1I2LZ29_9BACT</name>
<dbReference type="EMBL" id="FONW01000017">
    <property type="protein sequence ID" value="SFF82291.1"/>
    <property type="molecule type" value="Genomic_DNA"/>
</dbReference>
<dbReference type="SUPFAM" id="SSF48452">
    <property type="entry name" value="TPR-like"/>
    <property type="match status" value="1"/>
</dbReference>
<dbReference type="STRING" id="655355.SAMN05216283_11722"/>
<feature type="coiled-coil region" evidence="2">
    <location>
        <begin position="215"/>
        <end position="257"/>
    </location>
</feature>
<keyword evidence="1" id="KW-0802">TPR repeat</keyword>
<keyword evidence="5" id="KW-1185">Reference proteome</keyword>
<evidence type="ECO:0000313" key="4">
    <source>
        <dbReference type="EMBL" id="SFF82291.1"/>
    </source>
</evidence>
<evidence type="ECO:0000256" key="2">
    <source>
        <dbReference type="SAM" id="Coils"/>
    </source>
</evidence>
<protein>
    <submittedName>
        <fullName evidence="4">Tetratricopeptide repeat-containing protein</fullName>
    </submittedName>
</protein>
<dbReference type="RefSeq" id="WP_170847021.1">
    <property type="nucleotide sequence ID" value="NZ_FONW01000017.1"/>
</dbReference>
<evidence type="ECO:0000256" key="3">
    <source>
        <dbReference type="SAM" id="SignalP"/>
    </source>
</evidence>
<feature type="repeat" description="TPR" evidence="1">
    <location>
        <begin position="28"/>
        <end position="61"/>
    </location>
</feature>
<keyword evidence="3" id="KW-0732">Signal</keyword>
<organism evidence="4 5">
    <name type="scientific">Sunxiuqinia elliptica</name>
    <dbReference type="NCBI Taxonomy" id="655355"/>
    <lineage>
        <taxon>Bacteria</taxon>
        <taxon>Pseudomonadati</taxon>
        <taxon>Bacteroidota</taxon>
        <taxon>Bacteroidia</taxon>
        <taxon>Marinilabiliales</taxon>
        <taxon>Prolixibacteraceae</taxon>
        <taxon>Sunxiuqinia</taxon>
    </lineage>
</organism>
<dbReference type="AlphaFoldDB" id="A0A1I2LZ29"/>